<evidence type="ECO:0000256" key="9">
    <source>
        <dbReference type="ARBA" id="ARBA00022516"/>
    </source>
</evidence>
<name>A0A7C4QMV9_9PLAN</name>
<protein>
    <recommendedName>
        <fullName evidence="7">Phosphatidate cytidylyltransferase</fullName>
        <ecNumber evidence="6">2.7.7.41</ecNumber>
    </recommendedName>
    <alternativeName>
        <fullName evidence="20">CDP-DAG synthase</fullName>
    </alternativeName>
    <alternativeName>
        <fullName evidence="22">CDP-DG synthase</fullName>
    </alternativeName>
    <alternativeName>
        <fullName evidence="18">CDP-diacylglycerol synthase</fullName>
    </alternativeName>
    <alternativeName>
        <fullName evidence="21">CDP-diglyceride pyrophosphorylase</fullName>
    </alternativeName>
    <alternativeName>
        <fullName evidence="23">CDP-diglyceride synthase</fullName>
    </alternativeName>
    <alternativeName>
        <fullName evidence="19">CTP:phosphatidate cytidylyltransferase</fullName>
    </alternativeName>
</protein>
<evidence type="ECO:0000256" key="8">
    <source>
        <dbReference type="ARBA" id="ARBA00022475"/>
    </source>
</evidence>
<evidence type="ECO:0000256" key="16">
    <source>
        <dbReference type="ARBA" id="ARBA00023209"/>
    </source>
</evidence>
<evidence type="ECO:0000256" key="2">
    <source>
        <dbReference type="ARBA" id="ARBA00004651"/>
    </source>
</evidence>
<comment type="pathway">
    <text evidence="3">Phospholipid metabolism; CDP-diacylglycerol biosynthesis; CDP-diacylglycerol from sn-glycerol 3-phosphate: step 3/3.</text>
</comment>
<evidence type="ECO:0000256" key="4">
    <source>
        <dbReference type="ARBA" id="ARBA00005189"/>
    </source>
</evidence>
<dbReference type="AlphaFoldDB" id="A0A7C4QMV9"/>
<keyword evidence="15 24" id="KW-0472">Membrane</keyword>
<feature type="transmembrane region" description="Helical" evidence="24">
    <location>
        <begin position="195"/>
        <end position="213"/>
    </location>
</feature>
<feature type="transmembrane region" description="Helical" evidence="24">
    <location>
        <begin position="265"/>
        <end position="290"/>
    </location>
</feature>
<feature type="transmembrane region" description="Helical" evidence="24">
    <location>
        <begin position="62"/>
        <end position="82"/>
    </location>
</feature>
<evidence type="ECO:0000256" key="19">
    <source>
        <dbReference type="ARBA" id="ARBA00031825"/>
    </source>
</evidence>
<evidence type="ECO:0000256" key="1">
    <source>
        <dbReference type="ARBA" id="ARBA00001698"/>
    </source>
</evidence>
<comment type="subcellular location">
    <subcellularLocation>
        <location evidence="2">Cell membrane</location>
        <topology evidence="2">Multi-pass membrane protein</topology>
    </subcellularLocation>
</comment>
<dbReference type="GO" id="GO:0005886">
    <property type="term" value="C:plasma membrane"/>
    <property type="evidence" value="ECO:0007669"/>
    <property type="project" value="UniProtKB-SubCell"/>
</dbReference>
<evidence type="ECO:0000256" key="17">
    <source>
        <dbReference type="ARBA" id="ARBA00023264"/>
    </source>
</evidence>
<sequence length="302" mass="32789">MLRWRLAISALLIPAVIGIFWLDERCGPSAPLLLALVMLLALWSANELVDLLWTRSFTPNRLLVCVCCVLVASASWYGRFGFMPIHKTGEENSLAQVLLTYSCSVLVLFATAAYRYREPGRSMETLGAELLIVSYIGVLLGVAAQLRWVAGDQAGYLVIGSLVIVTKGGDIGAYTLGRLFGKRKLVPLLSPGKTWAGAGGALLGSAVSSVLWFEWATPLFHRGWTPPDWHWTAVYGLVLGVVGLIGDLCESLIKRDVGKKDSARLLPGFGGLLDILDSILYAGPVAYILWKALPLATWHLPP</sequence>
<evidence type="ECO:0000256" key="21">
    <source>
        <dbReference type="ARBA" id="ARBA00032396"/>
    </source>
</evidence>
<keyword evidence="12 25" id="KW-0548">Nucleotidyltransferase</keyword>
<dbReference type="PANTHER" id="PTHR46382">
    <property type="entry name" value="PHOSPHATIDATE CYTIDYLYLTRANSFERASE"/>
    <property type="match status" value="1"/>
</dbReference>
<feature type="transmembrane region" description="Helical" evidence="24">
    <location>
        <begin position="126"/>
        <end position="148"/>
    </location>
</feature>
<evidence type="ECO:0000256" key="10">
    <source>
        <dbReference type="ARBA" id="ARBA00022679"/>
    </source>
</evidence>
<accession>A0A7C4QMV9</accession>
<feature type="transmembrane region" description="Helical" evidence="24">
    <location>
        <begin position="32"/>
        <end position="53"/>
    </location>
</feature>
<evidence type="ECO:0000256" key="12">
    <source>
        <dbReference type="ARBA" id="ARBA00022695"/>
    </source>
</evidence>
<feature type="transmembrane region" description="Helical" evidence="24">
    <location>
        <begin position="94"/>
        <end position="114"/>
    </location>
</feature>
<comment type="catalytic activity">
    <reaction evidence="1">
        <text>a 1,2-diacyl-sn-glycero-3-phosphate + CTP + H(+) = a CDP-1,2-diacyl-sn-glycerol + diphosphate</text>
        <dbReference type="Rhea" id="RHEA:16229"/>
        <dbReference type="ChEBI" id="CHEBI:15378"/>
        <dbReference type="ChEBI" id="CHEBI:33019"/>
        <dbReference type="ChEBI" id="CHEBI:37563"/>
        <dbReference type="ChEBI" id="CHEBI:58332"/>
        <dbReference type="ChEBI" id="CHEBI:58608"/>
        <dbReference type="EC" id="2.7.7.41"/>
    </reaction>
</comment>
<evidence type="ECO:0000313" key="25">
    <source>
        <dbReference type="EMBL" id="HGT38860.1"/>
    </source>
</evidence>
<keyword evidence="11 24" id="KW-0812">Transmembrane</keyword>
<evidence type="ECO:0000256" key="5">
    <source>
        <dbReference type="ARBA" id="ARBA00010185"/>
    </source>
</evidence>
<comment type="caution">
    <text evidence="25">The sequence shown here is derived from an EMBL/GenBank/DDBJ whole genome shotgun (WGS) entry which is preliminary data.</text>
</comment>
<keyword evidence="14" id="KW-0443">Lipid metabolism</keyword>
<keyword evidence="9" id="KW-0444">Lipid biosynthesis</keyword>
<dbReference type="Pfam" id="PF01148">
    <property type="entry name" value="CTP_transf_1"/>
    <property type="match status" value="1"/>
</dbReference>
<comment type="similarity">
    <text evidence="5">Belongs to the CDS family.</text>
</comment>
<evidence type="ECO:0000256" key="6">
    <source>
        <dbReference type="ARBA" id="ARBA00012487"/>
    </source>
</evidence>
<keyword evidence="8" id="KW-1003">Cell membrane</keyword>
<gene>
    <name evidence="25" type="ORF">ENS64_06290</name>
</gene>
<evidence type="ECO:0000256" key="13">
    <source>
        <dbReference type="ARBA" id="ARBA00022989"/>
    </source>
</evidence>
<dbReference type="PANTHER" id="PTHR46382:SF1">
    <property type="entry name" value="PHOSPHATIDATE CYTIDYLYLTRANSFERASE"/>
    <property type="match status" value="1"/>
</dbReference>
<keyword evidence="10 25" id="KW-0808">Transferase</keyword>
<keyword evidence="13 24" id="KW-1133">Transmembrane helix</keyword>
<evidence type="ECO:0000256" key="24">
    <source>
        <dbReference type="SAM" id="Phobius"/>
    </source>
</evidence>
<evidence type="ECO:0000256" key="11">
    <source>
        <dbReference type="ARBA" id="ARBA00022692"/>
    </source>
</evidence>
<evidence type="ECO:0000256" key="18">
    <source>
        <dbReference type="ARBA" id="ARBA00029893"/>
    </source>
</evidence>
<evidence type="ECO:0000256" key="23">
    <source>
        <dbReference type="ARBA" id="ARBA00033406"/>
    </source>
</evidence>
<keyword evidence="16" id="KW-0594">Phospholipid biosynthesis</keyword>
<keyword evidence="17" id="KW-1208">Phospholipid metabolism</keyword>
<dbReference type="GO" id="GO:0016024">
    <property type="term" value="P:CDP-diacylglycerol biosynthetic process"/>
    <property type="evidence" value="ECO:0007669"/>
    <property type="project" value="TreeGrafter"/>
</dbReference>
<reference evidence="25" key="1">
    <citation type="journal article" date="2020" name="mSystems">
        <title>Genome- and Community-Level Interaction Insights into Carbon Utilization and Element Cycling Functions of Hydrothermarchaeota in Hydrothermal Sediment.</title>
        <authorList>
            <person name="Zhou Z."/>
            <person name="Liu Y."/>
            <person name="Xu W."/>
            <person name="Pan J."/>
            <person name="Luo Z.H."/>
            <person name="Li M."/>
        </authorList>
    </citation>
    <scope>NUCLEOTIDE SEQUENCE [LARGE SCALE GENOMIC DNA]</scope>
    <source>
        <strain evidence="25">SpSt-508</strain>
    </source>
</reference>
<proteinExistence type="inferred from homology"/>
<evidence type="ECO:0000256" key="20">
    <source>
        <dbReference type="ARBA" id="ARBA00032253"/>
    </source>
</evidence>
<evidence type="ECO:0000256" key="15">
    <source>
        <dbReference type="ARBA" id="ARBA00023136"/>
    </source>
</evidence>
<organism evidence="25">
    <name type="scientific">Schlesneria paludicola</name>
    <dbReference type="NCBI Taxonomy" id="360056"/>
    <lineage>
        <taxon>Bacteria</taxon>
        <taxon>Pseudomonadati</taxon>
        <taxon>Planctomycetota</taxon>
        <taxon>Planctomycetia</taxon>
        <taxon>Planctomycetales</taxon>
        <taxon>Planctomycetaceae</taxon>
        <taxon>Schlesneria</taxon>
    </lineage>
</organism>
<evidence type="ECO:0000256" key="7">
    <source>
        <dbReference type="ARBA" id="ARBA00019373"/>
    </source>
</evidence>
<feature type="transmembrane region" description="Helical" evidence="24">
    <location>
        <begin position="154"/>
        <end position="174"/>
    </location>
</feature>
<comment type="pathway">
    <text evidence="4">Lipid metabolism.</text>
</comment>
<dbReference type="EMBL" id="DSVQ01000012">
    <property type="protein sequence ID" value="HGT38860.1"/>
    <property type="molecule type" value="Genomic_DNA"/>
</dbReference>
<dbReference type="EC" id="2.7.7.41" evidence="6"/>
<feature type="transmembrane region" description="Helical" evidence="24">
    <location>
        <begin position="233"/>
        <end position="253"/>
    </location>
</feature>
<dbReference type="GO" id="GO:0004605">
    <property type="term" value="F:phosphatidate cytidylyltransferase activity"/>
    <property type="evidence" value="ECO:0007669"/>
    <property type="project" value="UniProtKB-EC"/>
</dbReference>
<evidence type="ECO:0000256" key="22">
    <source>
        <dbReference type="ARBA" id="ARBA00032743"/>
    </source>
</evidence>
<evidence type="ECO:0000256" key="3">
    <source>
        <dbReference type="ARBA" id="ARBA00005119"/>
    </source>
</evidence>
<evidence type="ECO:0000256" key="14">
    <source>
        <dbReference type="ARBA" id="ARBA00023098"/>
    </source>
</evidence>